<dbReference type="EC" id="4.1.1.37" evidence="2"/>
<keyword evidence="2" id="KW-0456">Lyase</keyword>
<dbReference type="SUPFAM" id="SSF51726">
    <property type="entry name" value="UROD/MetE-like"/>
    <property type="match status" value="1"/>
</dbReference>
<proteinExistence type="predicted"/>
<comment type="caution">
    <text evidence="2">The sequence shown here is derived from an EMBL/GenBank/DDBJ whole genome shotgun (WGS) entry which is preliminary data.</text>
</comment>
<evidence type="ECO:0000313" key="3">
    <source>
        <dbReference type="Proteomes" id="UP000186112"/>
    </source>
</evidence>
<dbReference type="Gene3D" id="3.20.20.210">
    <property type="match status" value="1"/>
</dbReference>
<dbReference type="PANTHER" id="PTHR47099">
    <property type="entry name" value="METHYLCOBAMIDE:COM METHYLTRANSFERASE MTBA"/>
    <property type="match status" value="1"/>
</dbReference>
<keyword evidence="3" id="KW-1185">Reference proteome</keyword>
<dbReference type="InterPro" id="IPR052024">
    <property type="entry name" value="Methanogen_methyltrans"/>
</dbReference>
<dbReference type="GO" id="GO:0006779">
    <property type="term" value="P:porphyrin-containing compound biosynthetic process"/>
    <property type="evidence" value="ECO:0007669"/>
    <property type="project" value="InterPro"/>
</dbReference>
<dbReference type="OrthoDB" id="9771599at2"/>
<dbReference type="InterPro" id="IPR000257">
    <property type="entry name" value="Uroporphyrinogen_deCOase"/>
</dbReference>
<dbReference type="InterPro" id="IPR038071">
    <property type="entry name" value="UROD/MetE-like_sf"/>
</dbReference>
<gene>
    <name evidence="2" type="primary">hemE_1</name>
    <name evidence="2" type="ORF">TICRE_14720</name>
</gene>
<dbReference type="AlphaFoldDB" id="A0A1U7M5V7"/>
<protein>
    <submittedName>
        <fullName evidence="2">Uroporphyrinogen decarboxylase</fullName>
        <ecNumber evidence="2">4.1.1.37</ecNumber>
    </submittedName>
</protein>
<evidence type="ECO:0000313" key="2">
    <source>
        <dbReference type="EMBL" id="OLS02671.1"/>
    </source>
</evidence>
<reference evidence="2 3" key="1">
    <citation type="submission" date="2016-02" db="EMBL/GenBank/DDBJ databases">
        <title>Genome sequence of Tissierella creatinophila DSM 6911.</title>
        <authorList>
            <person name="Poehlein A."/>
            <person name="Daniel R."/>
        </authorList>
    </citation>
    <scope>NUCLEOTIDE SEQUENCE [LARGE SCALE GENOMIC DNA]</scope>
    <source>
        <strain evidence="2 3">DSM 6911</strain>
    </source>
</reference>
<feature type="domain" description="Uroporphyrinogen decarboxylase (URO-D)" evidence="1">
    <location>
        <begin position="7"/>
        <end position="346"/>
    </location>
</feature>
<dbReference type="RefSeq" id="WP_158016465.1">
    <property type="nucleotide sequence ID" value="NZ_LTDM01000022.1"/>
</dbReference>
<sequence>MELTTVERMKGLIMKTKIDRIPMNPFASTYTALISNHTAREYYLNPEIALKSHINSIMLHKYDAKPGYGVPNWQTLDFGGELEFSFKNKAALPKVVKYPIETVEDILKINMPNIESAPMASRMIRFAELSIENGFGYGVPAGSALTGVEALIGADKLLRSMVKDPKLIHSLMRISTDYILKIAKYMIDRFGIEKVSAFSAYPLESHALISPKYFDEFSLPYTKEIIDTLQKWGVESMIVHLCGDHTNNLDYWIKDIKLPKRTIIAVGTEMDIVKTAEYLGDDYIMGGNVKNITLSNEHPDKVYEESKEIINKMKDFPGGFILMPDCGLSPLTPACNIDAMLRAVRDFGRYDK</sequence>
<accession>A0A1U7M5V7</accession>
<organism evidence="2 3">
    <name type="scientific">Tissierella creatinophila DSM 6911</name>
    <dbReference type="NCBI Taxonomy" id="1123403"/>
    <lineage>
        <taxon>Bacteria</taxon>
        <taxon>Bacillati</taxon>
        <taxon>Bacillota</taxon>
        <taxon>Tissierellia</taxon>
        <taxon>Tissierellales</taxon>
        <taxon>Tissierellaceae</taxon>
        <taxon>Tissierella</taxon>
    </lineage>
</organism>
<dbReference type="GO" id="GO:0004853">
    <property type="term" value="F:uroporphyrinogen decarboxylase activity"/>
    <property type="evidence" value="ECO:0007669"/>
    <property type="project" value="UniProtKB-EC"/>
</dbReference>
<dbReference type="Proteomes" id="UP000186112">
    <property type="component" value="Unassembled WGS sequence"/>
</dbReference>
<evidence type="ECO:0000259" key="1">
    <source>
        <dbReference type="Pfam" id="PF01208"/>
    </source>
</evidence>
<dbReference type="EMBL" id="LTDM01000022">
    <property type="protein sequence ID" value="OLS02671.1"/>
    <property type="molecule type" value="Genomic_DNA"/>
</dbReference>
<dbReference type="Pfam" id="PF01208">
    <property type="entry name" value="URO-D"/>
    <property type="match status" value="1"/>
</dbReference>
<name>A0A1U7M5V7_TISCR</name>
<dbReference type="PANTHER" id="PTHR47099:SF1">
    <property type="entry name" value="METHYLCOBAMIDE:COM METHYLTRANSFERASE MTBA"/>
    <property type="match status" value="1"/>
</dbReference>